<comment type="caution">
    <text evidence="3">The sequence shown here is derived from an EMBL/GenBank/DDBJ whole genome shotgun (WGS) entry which is preliminary data.</text>
</comment>
<dbReference type="Proteomes" id="UP001215280">
    <property type="component" value="Unassembled WGS sequence"/>
</dbReference>
<evidence type="ECO:0000313" key="3">
    <source>
        <dbReference type="EMBL" id="KAJ7780825.1"/>
    </source>
</evidence>
<sequence length="284" mass="31109">MVDPDPTELDEILRLIGELNVGNGNDSAPRTAPRLPPPPSPAQRSAASAPVAHRSPPVYRARAPSPPPFQPLPALGTPERAPRLYHVTTPTQGSLYTENWEHAAHQIREGGTARRLTPNTKKRRHKGGYAVFIGRDVGPFRTWPEVEAMVRGVSCSIQQGYSTFEGATAAFEYARLRGWTRRVPDDSFIVPSAVLLPAIPWLPQPPAFSDAPNPLHGEHNGLWYIVYCGITPGVYPSSVECHLNTVGITNSVFDSCDTKEVAILRYQTALADGRIKVLTPIYHS</sequence>
<accession>A0AAD7K915</accession>
<dbReference type="InterPro" id="IPR009027">
    <property type="entry name" value="Ribosomal_bL9/RNase_H1_N"/>
</dbReference>
<keyword evidence="4" id="KW-1185">Reference proteome</keyword>
<organism evidence="3 4">
    <name type="scientific">Mycena maculata</name>
    <dbReference type="NCBI Taxonomy" id="230809"/>
    <lineage>
        <taxon>Eukaryota</taxon>
        <taxon>Fungi</taxon>
        <taxon>Dikarya</taxon>
        <taxon>Basidiomycota</taxon>
        <taxon>Agaricomycotina</taxon>
        <taxon>Agaricomycetes</taxon>
        <taxon>Agaricomycetidae</taxon>
        <taxon>Agaricales</taxon>
        <taxon>Marasmiineae</taxon>
        <taxon>Mycenaceae</taxon>
        <taxon>Mycena</taxon>
    </lineage>
</organism>
<dbReference type="Gene3D" id="3.40.970.10">
    <property type="entry name" value="Ribonuclease H1, N-terminal domain"/>
    <property type="match status" value="1"/>
</dbReference>
<feature type="compositionally biased region" description="Low complexity" evidence="1">
    <location>
        <begin position="42"/>
        <end position="52"/>
    </location>
</feature>
<reference evidence="3" key="1">
    <citation type="submission" date="2023-03" db="EMBL/GenBank/DDBJ databases">
        <title>Massive genome expansion in bonnet fungi (Mycena s.s.) driven by repeated elements and novel gene families across ecological guilds.</title>
        <authorList>
            <consortium name="Lawrence Berkeley National Laboratory"/>
            <person name="Harder C.B."/>
            <person name="Miyauchi S."/>
            <person name="Viragh M."/>
            <person name="Kuo A."/>
            <person name="Thoen E."/>
            <person name="Andreopoulos B."/>
            <person name="Lu D."/>
            <person name="Skrede I."/>
            <person name="Drula E."/>
            <person name="Henrissat B."/>
            <person name="Morin E."/>
            <person name="Kohler A."/>
            <person name="Barry K."/>
            <person name="LaButti K."/>
            <person name="Morin E."/>
            <person name="Salamov A."/>
            <person name="Lipzen A."/>
            <person name="Mereny Z."/>
            <person name="Hegedus B."/>
            <person name="Baldrian P."/>
            <person name="Stursova M."/>
            <person name="Weitz H."/>
            <person name="Taylor A."/>
            <person name="Grigoriev I.V."/>
            <person name="Nagy L.G."/>
            <person name="Martin F."/>
            <person name="Kauserud H."/>
        </authorList>
    </citation>
    <scope>NUCLEOTIDE SEQUENCE</scope>
    <source>
        <strain evidence="3">CBHHK188m</strain>
    </source>
</reference>
<proteinExistence type="predicted"/>
<dbReference type="Pfam" id="PF01693">
    <property type="entry name" value="Cauli_VI"/>
    <property type="match status" value="1"/>
</dbReference>
<dbReference type="InterPro" id="IPR011320">
    <property type="entry name" value="RNase_H1_N"/>
</dbReference>
<evidence type="ECO:0000259" key="2">
    <source>
        <dbReference type="Pfam" id="PF01693"/>
    </source>
</evidence>
<feature type="domain" description="Ribonuclease H1 N-terminal" evidence="2">
    <location>
        <begin position="129"/>
        <end position="169"/>
    </location>
</feature>
<evidence type="ECO:0000313" key="4">
    <source>
        <dbReference type="Proteomes" id="UP001215280"/>
    </source>
</evidence>
<name>A0AAD7K915_9AGAR</name>
<dbReference type="SUPFAM" id="SSF55658">
    <property type="entry name" value="L9 N-domain-like"/>
    <property type="match status" value="1"/>
</dbReference>
<evidence type="ECO:0000256" key="1">
    <source>
        <dbReference type="SAM" id="MobiDB-lite"/>
    </source>
</evidence>
<protein>
    <recommendedName>
        <fullName evidence="2">Ribonuclease H1 N-terminal domain-containing protein</fullName>
    </recommendedName>
</protein>
<dbReference type="EMBL" id="JARJLG010000005">
    <property type="protein sequence ID" value="KAJ7780825.1"/>
    <property type="molecule type" value="Genomic_DNA"/>
</dbReference>
<dbReference type="AlphaFoldDB" id="A0AAD7K915"/>
<gene>
    <name evidence="3" type="ORF">DFH07DRAFT_950050</name>
</gene>
<dbReference type="InterPro" id="IPR037056">
    <property type="entry name" value="RNase_H1_N_sf"/>
</dbReference>
<feature type="region of interest" description="Disordered" evidence="1">
    <location>
        <begin position="20"/>
        <end position="72"/>
    </location>
</feature>